<dbReference type="InterPro" id="IPR000719">
    <property type="entry name" value="Prot_kinase_dom"/>
</dbReference>
<dbReference type="SMART" id="SM00220">
    <property type="entry name" value="S_TKc"/>
    <property type="match status" value="1"/>
</dbReference>
<evidence type="ECO:0000256" key="1">
    <source>
        <dbReference type="SAM" id="MobiDB-lite"/>
    </source>
</evidence>
<dbReference type="PROSITE" id="PS50011">
    <property type="entry name" value="PROTEIN_KINASE_DOM"/>
    <property type="match status" value="1"/>
</dbReference>
<keyword evidence="4" id="KW-1185">Reference proteome</keyword>
<proteinExistence type="predicted"/>
<organism evidence="3 4">
    <name type="scientific">Bionectria ochroleuca</name>
    <name type="common">Gliocladium roseum</name>
    <dbReference type="NCBI Taxonomy" id="29856"/>
    <lineage>
        <taxon>Eukaryota</taxon>
        <taxon>Fungi</taxon>
        <taxon>Dikarya</taxon>
        <taxon>Ascomycota</taxon>
        <taxon>Pezizomycotina</taxon>
        <taxon>Sordariomycetes</taxon>
        <taxon>Hypocreomycetidae</taxon>
        <taxon>Hypocreales</taxon>
        <taxon>Bionectriaceae</taxon>
        <taxon>Clonostachys</taxon>
    </lineage>
</organism>
<dbReference type="InterPro" id="IPR011009">
    <property type="entry name" value="Kinase-like_dom_sf"/>
</dbReference>
<comment type="caution">
    <text evidence="3">The sequence shown here is derived from an EMBL/GenBank/DDBJ whole genome shotgun (WGS) entry which is preliminary data.</text>
</comment>
<protein>
    <recommendedName>
        <fullName evidence="2">Protein kinase domain-containing protein</fullName>
    </recommendedName>
</protein>
<dbReference type="PANTHER" id="PTHR24359:SF1">
    <property type="entry name" value="INHIBITOR OF NUCLEAR FACTOR KAPPA-B KINASE EPSILON SUBUNIT HOMOLOG 1-RELATED"/>
    <property type="match status" value="1"/>
</dbReference>
<dbReference type="Gene3D" id="1.10.510.10">
    <property type="entry name" value="Transferase(Phosphotransferase) domain 1"/>
    <property type="match status" value="1"/>
</dbReference>
<name>A0ABY6UN70_BIOOC</name>
<sequence length="946" mass="108530">MAHPPKPNDIYAAFRELLQSPQICRYNFEQKKFYHTANIESWLSREENGVRNATTLANQVYNPVDQHTFPPCWDKILDNPILFCILVEMECGHMFDIFSRSIASTEALSNPNLSDQRQWIISYLNTEAVWLPKKYKKGGYAEVFRDFEHNRWAYVSLPLRYQGQATSHPSTVIPFFYMKEINRGGTALVYHCKIQMDLVEPELRKILKPSMKTDPKYGPYVEFAVKSYFKGQEYVYREESNAFKGFMRLSDLTVVQYLGEYHTTSGDHLHHILLELGEKDLEEYMMEKLPPVLYQEIYGFWKKLFKVGSTLEGIHQLKRKDEGGNVQLVKGWHGDIKPDNILSVRDQFKLADFGFARFEQHDDKTQLMGGTRTFGAPERDGNASNADTGITHSQSIDTWSLGCVFSVVATWVILGPTFYQAYGFIRQDAIKTLREFPNKPGPYCDDAFHDGSKVLRAVTDWHTHLRNSIRASDTISRQVLDLVDDEMLLSNPEKRLSDTELTARLQAILANAESDYNKLVESGQLTKESKRIQRALLKFDEAAPQFAQSLSQAEAENLFTHPSTAGSQGRGQPAIHPSKPNRVQKSEALNRIVYGKTTNREEVLGSNKLKIPNTPPSHTGNGTSDKSYYSDDKGKEVDWSPTNFRQSFLSQMPKQSSPSLMSNYSRQSTQVMRTAIDEEYHKLDELWKQNLWPSFLNKIPKDSFLENFIVNRDIIFVVDNDPTMTPHWAVAKRTLLTLAMKIGPLDKDGLDLRYSCGNHGFLNNIKGLDIKSKFSSSMDEVERKIHQNVRTDMRETLSKIFDNYLAGNWRKRQTLIILTNGKWEGSSKERDVEDLIIKFVNLLEKKLGRMENRWFSIQFVSFGDDEKALKRMEYLDDDLEASEDIIDVKPWNCQDVNQLILGSMTQNGDETTAVTSPVSTSMSSDPFTTPTPREGRLRRFTKSIMN</sequence>
<evidence type="ECO:0000313" key="3">
    <source>
        <dbReference type="EMBL" id="VUC32782.1"/>
    </source>
</evidence>
<dbReference type="PANTHER" id="PTHR24359">
    <property type="entry name" value="SERINE/THREONINE-PROTEIN KINASE SBK1"/>
    <property type="match status" value="1"/>
</dbReference>
<evidence type="ECO:0000259" key="2">
    <source>
        <dbReference type="PROSITE" id="PS50011"/>
    </source>
</evidence>
<dbReference type="SUPFAM" id="SSF56112">
    <property type="entry name" value="Protein kinase-like (PK-like)"/>
    <property type="match status" value="1"/>
</dbReference>
<gene>
    <name evidence="3" type="ORF">CLO192961_LOCUS329029</name>
</gene>
<feature type="region of interest" description="Disordered" evidence="1">
    <location>
        <begin position="561"/>
        <end position="583"/>
    </location>
</feature>
<feature type="compositionally biased region" description="Polar residues" evidence="1">
    <location>
        <begin position="908"/>
        <end position="931"/>
    </location>
</feature>
<dbReference type="Proteomes" id="UP000766486">
    <property type="component" value="Unassembled WGS sequence"/>
</dbReference>
<dbReference type="EMBL" id="CABFNS010000851">
    <property type="protein sequence ID" value="VUC32782.1"/>
    <property type="molecule type" value="Genomic_DNA"/>
</dbReference>
<feature type="region of interest" description="Disordered" evidence="1">
    <location>
        <begin position="908"/>
        <end position="934"/>
    </location>
</feature>
<feature type="domain" description="Protein kinase" evidence="2">
    <location>
        <begin position="175"/>
        <end position="509"/>
    </location>
</feature>
<evidence type="ECO:0000313" key="4">
    <source>
        <dbReference type="Proteomes" id="UP000766486"/>
    </source>
</evidence>
<dbReference type="Pfam" id="PF00069">
    <property type="entry name" value="Pkinase"/>
    <property type="match status" value="1"/>
</dbReference>
<accession>A0ABY6UN70</accession>
<reference evidence="3 4" key="1">
    <citation type="submission" date="2019-06" db="EMBL/GenBank/DDBJ databases">
        <authorList>
            <person name="Broberg M."/>
        </authorList>
    </citation>
    <scope>NUCLEOTIDE SEQUENCE [LARGE SCALE GENOMIC DNA]</scope>
</reference>
<feature type="region of interest" description="Disordered" evidence="1">
    <location>
        <begin position="603"/>
        <end position="634"/>
    </location>
</feature>
<feature type="compositionally biased region" description="Polar residues" evidence="1">
    <location>
        <begin position="616"/>
        <end position="627"/>
    </location>
</feature>